<keyword evidence="3" id="KW-0238">DNA-binding</keyword>
<sequence>MEFSFAQLEGFVAVAEEQHFGRAAARLSMTQPPLSRLVQKLEHSVGAKLFDRGTRGARLTRAGEAFLVDARRLLALANRAPDRARRVAAGAAGYLRIGFTGASVFGVLDAALTAIGDTLPDVHVELSEMVTNDQVAALNRDEIDLGLARPPFDTDAFASRLIHREPLVLCVPGGHRLADLGRPVTAADLANEPLIMYAPDNARYFYDLVIRLLPIAHRNVVHSVSQIHTMIWLVAARRGVAFVPASATRMTIDGVAWAELEGQPDAPVELHLLWSRTHTNPALVPALQALEIIRA</sequence>
<protein>
    <submittedName>
        <fullName evidence="6">LysR family transcriptional regulator</fullName>
    </submittedName>
</protein>
<evidence type="ECO:0000259" key="5">
    <source>
        <dbReference type="PROSITE" id="PS50931"/>
    </source>
</evidence>
<comment type="caution">
    <text evidence="6">The sequence shown here is derived from an EMBL/GenBank/DDBJ whole genome shotgun (WGS) entry which is preliminary data.</text>
</comment>
<dbReference type="PANTHER" id="PTHR30346:SF0">
    <property type="entry name" value="HCA OPERON TRANSCRIPTIONAL ACTIVATOR HCAR"/>
    <property type="match status" value="1"/>
</dbReference>
<comment type="similarity">
    <text evidence="1">Belongs to the LysR transcriptional regulatory family.</text>
</comment>
<reference evidence="6 7" key="1">
    <citation type="submission" date="2024-05" db="EMBL/GenBank/DDBJ databases">
        <authorList>
            <person name="Zhao H."/>
            <person name="Xu Y."/>
            <person name="Lin S."/>
            <person name="Spain J.C."/>
            <person name="Zhou N.-Y."/>
        </authorList>
    </citation>
    <scope>NUCLEOTIDE SEQUENCE [LARGE SCALE GENOMIC DNA]</scope>
    <source>
        <strain evidence="6 7">NEAU-NG30</strain>
    </source>
</reference>
<evidence type="ECO:0000256" key="2">
    <source>
        <dbReference type="ARBA" id="ARBA00023015"/>
    </source>
</evidence>
<feature type="domain" description="HTH lysR-type" evidence="5">
    <location>
        <begin position="1"/>
        <end position="60"/>
    </location>
</feature>
<dbReference type="Gene3D" id="3.40.190.10">
    <property type="entry name" value="Periplasmic binding protein-like II"/>
    <property type="match status" value="2"/>
</dbReference>
<proteinExistence type="inferred from homology"/>
<organism evidence="6 7">
    <name type="scientific">Amycolatopsis melonis</name>
    <dbReference type="NCBI Taxonomy" id="3156488"/>
    <lineage>
        <taxon>Bacteria</taxon>
        <taxon>Bacillati</taxon>
        <taxon>Actinomycetota</taxon>
        <taxon>Actinomycetes</taxon>
        <taxon>Pseudonocardiales</taxon>
        <taxon>Pseudonocardiaceae</taxon>
        <taxon>Amycolatopsis</taxon>
    </lineage>
</organism>
<evidence type="ECO:0000313" key="6">
    <source>
        <dbReference type="EMBL" id="MEQ0565373.1"/>
    </source>
</evidence>
<keyword evidence="4" id="KW-0804">Transcription</keyword>
<dbReference type="Proteomes" id="UP001440984">
    <property type="component" value="Unassembled WGS sequence"/>
</dbReference>
<evidence type="ECO:0000256" key="3">
    <source>
        <dbReference type="ARBA" id="ARBA00023125"/>
    </source>
</evidence>
<dbReference type="InterPro" id="IPR036388">
    <property type="entry name" value="WH-like_DNA-bd_sf"/>
</dbReference>
<name>A0ABV0LV58_9PSEU</name>
<evidence type="ECO:0000256" key="1">
    <source>
        <dbReference type="ARBA" id="ARBA00009437"/>
    </source>
</evidence>
<accession>A0ABV0LV58</accession>
<gene>
    <name evidence="6" type="ORF">ABJI51_40385</name>
</gene>
<dbReference type="Pfam" id="PF00126">
    <property type="entry name" value="HTH_1"/>
    <property type="match status" value="1"/>
</dbReference>
<dbReference type="Pfam" id="PF03466">
    <property type="entry name" value="LysR_substrate"/>
    <property type="match status" value="1"/>
</dbReference>
<dbReference type="RefSeq" id="WP_348956460.1">
    <property type="nucleotide sequence ID" value="NZ_JBDZYD010000020.1"/>
</dbReference>
<dbReference type="SUPFAM" id="SSF53850">
    <property type="entry name" value="Periplasmic binding protein-like II"/>
    <property type="match status" value="1"/>
</dbReference>
<dbReference type="PROSITE" id="PS50931">
    <property type="entry name" value="HTH_LYSR"/>
    <property type="match status" value="1"/>
</dbReference>
<keyword evidence="7" id="KW-1185">Reference proteome</keyword>
<dbReference type="InterPro" id="IPR000847">
    <property type="entry name" value="LysR_HTH_N"/>
</dbReference>
<evidence type="ECO:0000256" key="4">
    <source>
        <dbReference type="ARBA" id="ARBA00023163"/>
    </source>
</evidence>
<keyword evidence="2" id="KW-0805">Transcription regulation</keyword>
<dbReference type="PRINTS" id="PR00039">
    <property type="entry name" value="HTHLYSR"/>
</dbReference>
<dbReference type="InterPro" id="IPR005119">
    <property type="entry name" value="LysR_subst-bd"/>
</dbReference>
<dbReference type="PANTHER" id="PTHR30346">
    <property type="entry name" value="TRANSCRIPTIONAL DUAL REGULATOR HCAR-RELATED"/>
    <property type="match status" value="1"/>
</dbReference>
<evidence type="ECO:0000313" key="7">
    <source>
        <dbReference type="Proteomes" id="UP001440984"/>
    </source>
</evidence>
<dbReference type="Gene3D" id="1.10.10.10">
    <property type="entry name" value="Winged helix-like DNA-binding domain superfamily/Winged helix DNA-binding domain"/>
    <property type="match status" value="1"/>
</dbReference>
<dbReference type="SUPFAM" id="SSF46785">
    <property type="entry name" value="Winged helix' DNA-binding domain"/>
    <property type="match status" value="1"/>
</dbReference>
<dbReference type="EMBL" id="JBDZYD010000020">
    <property type="protein sequence ID" value="MEQ0565373.1"/>
    <property type="molecule type" value="Genomic_DNA"/>
</dbReference>
<dbReference type="InterPro" id="IPR036390">
    <property type="entry name" value="WH_DNA-bd_sf"/>
</dbReference>